<dbReference type="Gene3D" id="3.30.70.240">
    <property type="match status" value="1"/>
</dbReference>
<evidence type="ECO:0000313" key="4">
    <source>
        <dbReference type="EMBL" id="HIY61534.1"/>
    </source>
</evidence>
<feature type="domain" description="Tr-type G" evidence="3">
    <location>
        <begin position="7"/>
        <end position="278"/>
    </location>
</feature>
<dbReference type="PANTHER" id="PTHR43261">
    <property type="entry name" value="TRANSLATION ELONGATION FACTOR G-RELATED"/>
    <property type="match status" value="1"/>
</dbReference>
<dbReference type="InterPro" id="IPR047872">
    <property type="entry name" value="EFG_IV"/>
</dbReference>
<dbReference type="FunFam" id="3.30.70.240:FF:000001">
    <property type="entry name" value="Elongation factor G"/>
    <property type="match status" value="1"/>
</dbReference>
<dbReference type="InterPro" id="IPR035647">
    <property type="entry name" value="EFG_III/V"/>
</dbReference>
<dbReference type="CDD" id="cd04088">
    <property type="entry name" value="EFG_mtEFG_II"/>
    <property type="match status" value="1"/>
</dbReference>
<dbReference type="Pfam" id="PF00679">
    <property type="entry name" value="EFG_C"/>
    <property type="match status" value="1"/>
</dbReference>
<dbReference type="Pfam" id="PF14492">
    <property type="entry name" value="EFG_III"/>
    <property type="match status" value="1"/>
</dbReference>
<keyword evidence="1" id="KW-0547">Nucleotide-binding</keyword>
<accession>A0A9D1YS28</accession>
<gene>
    <name evidence="4" type="ORF">H9831_12790</name>
</gene>
<dbReference type="InterPro" id="IPR009022">
    <property type="entry name" value="EFG_III"/>
</dbReference>
<dbReference type="SUPFAM" id="SSF52540">
    <property type="entry name" value="P-loop containing nucleoside triphosphate hydrolases"/>
    <property type="match status" value="1"/>
</dbReference>
<sequence>MNIYTTDRIRNVVLMGHGGAGKTSLVEAMAYLSGITSRMGKVSDGNTVSDFGKEEQKRKFSISTSVVPIEWEGVKINILDTPGFFDFVGEVEEAAGAADAAIIVISGKAGVEVGAQRAWELCDKYKLPRMVFVTDMDIDNASYRQVVEDMTALYGKKIAPFHLPIRENEKFVGYINVVSEKAYRWQGKEVVECEIPEYSKANLQICRDTLLEAVAETSEEFMERYFGGDTFSEAEIRAALRTNVDDGSIVPMSMGSNILCQGIYTLLDDIVKYLPSPESRTIAGINMKTKEIYQADYDFAKAKSAFIFKTIVDPFIGKYSLIKVCSGVLKPDDLLLNYDEDVEEKIGKLYVMQGNKPIEVSELHAGDIGALAKLTGAKTGNTLSTKHTPIEYGKTEISVPYTYKRYKAKNKADIDKISQSLSKMMNEDLTLKAVNDSENHQTLLYGMGDQHLDVVVSRLINEYKVEIELSKPKVAFRETIRKKSDVEYKYKKQTGGHGQYGHVKMRFEPSGDLETPYVFDQEVVGGAIPKNYFPAVEKGLQESVQKGPMAAYPVVGVKAVLYDGSYHPVDSSEMAFKMATIQAFKKGFMEAGPVLLEPIASMKVTVPDQYTGDVMGDLNKRRGRVLGMNPIAGGKQVIEADVPMMELYGYCTDLRSMTGGRGDYSYEFARYEQAPSDIQEKEVAARASKLEDGSDE</sequence>
<evidence type="ECO:0000313" key="5">
    <source>
        <dbReference type="Proteomes" id="UP000824007"/>
    </source>
</evidence>
<dbReference type="Proteomes" id="UP000824007">
    <property type="component" value="Unassembled WGS sequence"/>
</dbReference>
<dbReference type="Gene3D" id="3.30.70.870">
    <property type="entry name" value="Elongation Factor G (Translational Gtpase), domain 3"/>
    <property type="match status" value="1"/>
</dbReference>
<dbReference type="CDD" id="cd03713">
    <property type="entry name" value="EFG_mtEFG_C"/>
    <property type="match status" value="1"/>
</dbReference>
<dbReference type="InterPro" id="IPR027417">
    <property type="entry name" value="P-loop_NTPase"/>
</dbReference>
<dbReference type="SMART" id="SM00838">
    <property type="entry name" value="EFG_C"/>
    <property type="match status" value="1"/>
</dbReference>
<dbReference type="SUPFAM" id="SSF54980">
    <property type="entry name" value="EF-G C-terminal domain-like"/>
    <property type="match status" value="2"/>
</dbReference>
<dbReference type="FunFam" id="3.30.230.10:FF:000003">
    <property type="entry name" value="Elongation factor G"/>
    <property type="match status" value="1"/>
</dbReference>
<dbReference type="CDD" id="cd16262">
    <property type="entry name" value="EFG_III"/>
    <property type="match status" value="1"/>
</dbReference>
<dbReference type="Pfam" id="PF22042">
    <property type="entry name" value="EF-G_D2"/>
    <property type="match status" value="1"/>
</dbReference>
<dbReference type="InterPro" id="IPR053905">
    <property type="entry name" value="EF-G-like_DII"/>
</dbReference>
<reference evidence="4" key="2">
    <citation type="submission" date="2021-04" db="EMBL/GenBank/DDBJ databases">
        <authorList>
            <person name="Gilroy R."/>
        </authorList>
    </citation>
    <scope>NUCLEOTIDE SEQUENCE</scope>
    <source>
        <strain evidence="4">ChiSxjej3B15-24422</strain>
    </source>
</reference>
<dbReference type="CDD" id="cd01434">
    <property type="entry name" value="EFG_mtEFG1_IV"/>
    <property type="match status" value="1"/>
</dbReference>
<proteinExistence type="predicted"/>
<comment type="caution">
    <text evidence="4">The sequence shown here is derived from an EMBL/GenBank/DDBJ whole genome shotgun (WGS) entry which is preliminary data.</text>
</comment>
<dbReference type="InterPro" id="IPR005517">
    <property type="entry name" value="Transl_elong_EFG/EF2_IV"/>
</dbReference>
<dbReference type="InterPro" id="IPR041095">
    <property type="entry name" value="EFG_II"/>
</dbReference>
<dbReference type="SUPFAM" id="SSF50447">
    <property type="entry name" value="Translation proteins"/>
    <property type="match status" value="1"/>
</dbReference>
<dbReference type="NCBIfam" id="TIGR00231">
    <property type="entry name" value="small_GTP"/>
    <property type="match status" value="1"/>
</dbReference>
<name>A0A9D1YS28_9FIRM</name>
<dbReference type="Gene3D" id="3.30.230.10">
    <property type="match status" value="1"/>
</dbReference>
<dbReference type="SMART" id="SM00889">
    <property type="entry name" value="EFG_IV"/>
    <property type="match status" value="1"/>
</dbReference>
<dbReference type="PANTHER" id="PTHR43261:SF6">
    <property type="entry name" value="ELONGATION FACTOR G-LIKE PROTEIN"/>
    <property type="match status" value="1"/>
</dbReference>
<dbReference type="InterPro" id="IPR000640">
    <property type="entry name" value="EFG_V-like"/>
</dbReference>
<organism evidence="4 5">
    <name type="scientific">Candidatus Eisenbergiella pullistercoris</name>
    <dbReference type="NCBI Taxonomy" id="2838555"/>
    <lineage>
        <taxon>Bacteria</taxon>
        <taxon>Bacillati</taxon>
        <taxon>Bacillota</taxon>
        <taxon>Clostridia</taxon>
        <taxon>Lachnospirales</taxon>
        <taxon>Lachnospiraceae</taxon>
        <taxon>Eisenbergiella</taxon>
    </lineage>
</organism>
<dbReference type="GO" id="GO:0005525">
    <property type="term" value="F:GTP binding"/>
    <property type="evidence" value="ECO:0007669"/>
    <property type="project" value="UniProtKB-KW"/>
</dbReference>
<protein>
    <submittedName>
        <fullName evidence="4">Elongation factor G</fullName>
    </submittedName>
</protein>
<keyword evidence="2" id="KW-0342">GTP-binding</keyword>
<dbReference type="InterPro" id="IPR020568">
    <property type="entry name" value="Ribosomal_Su5_D2-typ_SF"/>
</dbReference>
<dbReference type="Pfam" id="PF03764">
    <property type="entry name" value="EFG_IV"/>
    <property type="match status" value="1"/>
</dbReference>
<dbReference type="GO" id="GO:0003924">
    <property type="term" value="F:GTPase activity"/>
    <property type="evidence" value="ECO:0007669"/>
    <property type="project" value="InterPro"/>
</dbReference>
<dbReference type="InterPro" id="IPR014721">
    <property type="entry name" value="Ribsml_uS5_D2-typ_fold_subgr"/>
</dbReference>
<dbReference type="NCBIfam" id="NF009381">
    <property type="entry name" value="PRK12740.1-5"/>
    <property type="match status" value="1"/>
</dbReference>
<dbReference type="InterPro" id="IPR009000">
    <property type="entry name" value="Transl_B-barrel_sf"/>
</dbReference>
<dbReference type="AlphaFoldDB" id="A0A9D1YS28"/>
<dbReference type="Gene3D" id="2.40.30.10">
    <property type="entry name" value="Translation factors"/>
    <property type="match status" value="1"/>
</dbReference>
<dbReference type="InterPro" id="IPR035649">
    <property type="entry name" value="EFG_V"/>
</dbReference>
<dbReference type="CDD" id="cd04170">
    <property type="entry name" value="EF-G_bact"/>
    <property type="match status" value="1"/>
</dbReference>
<dbReference type="GO" id="GO:0032790">
    <property type="term" value="P:ribosome disassembly"/>
    <property type="evidence" value="ECO:0007669"/>
    <property type="project" value="TreeGrafter"/>
</dbReference>
<dbReference type="SUPFAM" id="SSF54211">
    <property type="entry name" value="Ribosomal protein S5 domain 2-like"/>
    <property type="match status" value="1"/>
</dbReference>
<keyword evidence="4" id="KW-0648">Protein biosynthesis</keyword>
<dbReference type="EMBL" id="DXDD01000156">
    <property type="protein sequence ID" value="HIY61534.1"/>
    <property type="molecule type" value="Genomic_DNA"/>
</dbReference>
<evidence type="ECO:0000256" key="2">
    <source>
        <dbReference type="ARBA" id="ARBA00023134"/>
    </source>
</evidence>
<dbReference type="Gene3D" id="3.40.50.300">
    <property type="entry name" value="P-loop containing nucleotide triphosphate hydrolases"/>
    <property type="match status" value="1"/>
</dbReference>
<evidence type="ECO:0000259" key="3">
    <source>
        <dbReference type="PROSITE" id="PS51722"/>
    </source>
</evidence>
<evidence type="ECO:0000256" key="1">
    <source>
        <dbReference type="ARBA" id="ARBA00022741"/>
    </source>
</evidence>
<dbReference type="InterPro" id="IPR000795">
    <property type="entry name" value="T_Tr_GTP-bd_dom"/>
</dbReference>
<keyword evidence="4" id="KW-0251">Elongation factor</keyword>
<dbReference type="PROSITE" id="PS51722">
    <property type="entry name" value="G_TR_2"/>
    <property type="match status" value="1"/>
</dbReference>
<dbReference type="GO" id="GO:0003746">
    <property type="term" value="F:translation elongation factor activity"/>
    <property type="evidence" value="ECO:0007669"/>
    <property type="project" value="UniProtKB-KW"/>
</dbReference>
<reference evidence="4" key="1">
    <citation type="journal article" date="2021" name="PeerJ">
        <title>Extensive microbial diversity within the chicken gut microbiome revealed by metagenomics and culture.</title>
        <authorList>
            <person name="Gilroy R."/>
            <person name="Ravi A."/>
            <person name="Getino M."/>
            <person name="Pursley I."/>
            <person name="Horton D.L."/>
            <person name="Alikhan N.F."/>
            <person name="Baker D."/>
            <person name="Gharbi K."/>
            <person name="Hall N."/>
            <person name="Watson M."/>
            <person name="Adriaenssens E.M."/>
            <person name="Foster-Nyarko E."/>
            <person name="Jarju S."/>
            <person name="Secka A."/>
            <person name="Antonio M."/>
            <person name="Oren A."/>
            <person name="Chaudhuri R.R."/>
            <person name="La Ragione R."/>
            <person name="Hildebrand F."/>
            <person name="Pallen M.J."/>
        </authorList>
    </citation>
    <scope>NUCLEOTIDE SEQUENCE</scope>
    <source>
        <strain evidence="4">ChiSxjej3B15-24422</strain>
    </source>
</reference>
<dbReference type="Pfam" id="PF00009">
    <property type="entry name" value="GTP_EFTU"/>
    <property type="match status" value="1"/>
</dbReference>
<dbReference type="InterPro" id="IPR005225">
    <property type="entry name" value="Small_GTP-bd"/>
</dbReference>